<dbReference type="Gene3D" id="1.25.40.10">
    <property type="entry name" value="Tetratricopeptide repeat domain"/>
    <property type="match status" value="1"/>
</dbReference>
<evidence type="ECO:0000256" key="1">
    <source>
        <dbReference type="ARBA" id="ARBA00004123"/>
    </source>
</evidence>
<dbReference type="GO" id="GO:0006397">
    <property type="term" value="P:mRNA processing"/>
    <property type="evidence" value="ECO:0007669"/>
    <property type="project" value="UniProtKB-KW"/>
</dbReference>
<feature type="compositionally biased region" description="Basic and acidic residues" evidence="7">
    <location>
        <begin position="902"/>
        <end position="917"/>
    </location>
</feature>
<dbReference type="AlphaFoldDB" id="A0AAP0EVH9"/>
<dbReference type="Pfam" id="PF00076">
    <property type="entry name" value="RRM_1"/>
    <property type="match status" value="1"/>
</dbReference>
<feature type="compositionally biased region" description="Acidic residues" evidence="7">
    <location>
        <begin position="256"/>
        <end position="266"/>
    </location>
</feature>
<comment type="caution">
    <text evidence="9">The sequence shown here is derived from an EMBL/GenBank/DDBJ whole genome shotgun (WGS) entry which is preliminary data.</text>
</comment>
<keyword evidence="3" id="KW-0677">Repeat</keyword>
<protein>
    <recommendedName>
        <fullName evidence="8">RRM domain-containing protein</fullName>
    </recommendedName>
</protein>
<feature type="region of interest" description="Disordered" evidence="7">
    <location>
        <begin position="240"/>
        <end position="266"/>
    </location>
</feature>
<dbReference type="PANTHER" id="PTHR17204">
    <property type="entry name" value="PRE-MRNA PROCESSING PROTEIN PRP39-RELATED"/>
    <property type="match status" value="1"/>
</dbReference>
<dbReference type="PROSITE" id="PS50102">
    <property type="entry name" value="RRM"/>
    <property type="match status" value="1"/>
</dbReference>
<keyword evidence="5" id="KW-0539">Nucleus</keyword>
<reference evidence="9 10" key="1">
    <citation type="submission" date="2024-01" db="EMBL/GenBank/DDBJ databases">
        <title>Genome assemblies of Stephania.</title>
        <authorList>
            <person name="Yang L."/>
        </authorList>
    </citation>
    <scope>NUCLEOTIDE SEQUENCE [LARGE SCALE GENOMIC DNA]</scope>
    <source>
        <strain evidence="9">QJT</strain>
        <tissue evidence="9">Leaf</tissue>
    </source>
</reference>
<dbReference type="InterPro" id="IPR000504">
    <property type="entry name" value="RRM_dom"/>
</dbReference>
<feature type="region of interest" description="Disordered" evidence="7">
    <location>
        <begin position="894"/>
        <end position="917"/>
    </location>
</feature>
<evidence type="ECO:0000256" key="7">
    <source>
        <dbReference type="SAM" id="MobiDB-lite"/>
    </source>
</evidence>
<keyword evidence="10" id="KW-1185">Reference proteome</keyword>
<dbReference type="InterPro" id="IPR059164">
    <property type="entry name" value="HAT_PRP39_C"/>
</dbReference>
<evidence type="ECO:0000313" key="9">
    <source>
        <dbReference type="EMBL" id="KAK9095754.1"/>
    </source>
</evidence>
<dbReference type="Gene3D" id="3.30.70.330">
    <property type="match status" value="1"/>
</dbReference>
<dbReference type="GO" id="GO:0008380">
    <property type="term" value="P:RNA splicing"/>
    <property type="evidence" value="ECO:0007669"/>
    <property type="project" value="UniProtKB-KW"/>
</dbReference>
<dbReference type="InterPro" id="IPR003107">
    <property type="entry name" value="HAT"/>
</dbReference>
<dbReference type="InterPro" id="IPR012677">
    <property type="entry name" value="Nucleotide-bd_a/b_plait_sf"/>
</dbReference>
<sequence length="917" mass="106332">MNSAFRNGAIRVEYSSTSHPRGSNNAFSKGVILDPRGIHITLASHEYRLLEMRYLEDRERLRGEERRGEETSNLDKTLERIQLLCSSGEIEQLRRESLNVSQNFHLLRKILQVWGESGLTFGFLICYKETARSESAKRIKHLFFRATVGIKSYTTWIGYLAYFHELDLVLRARLQDVCNKLLSVFEKGPLAGGKHGAPSSRVISVYTEFNKNIYLTVERERLMADDDETMNLNGLAPIAEEVDHDNEDGNPSSTSSDDDSDDDDDHQDLELELEQEQEQAQQALEKHLNHNICLNHRVLICWLHDYLSVSLCRKMSWELEHVNVPERSSEFEAPSHVTSAYNKAMEMYNTRANYEEQISREGASETEKLHHFMAYLHFETSSGDPARVQILYERAITEFPISSDLWLSYAQYLDQTIKVPKIVVDAYSRATRNCTWVKELWVGYLLSMERACASEKELSAVFEEALQCSFSNSDEYLDLFLTRIDGLRRRISTGMSEEDGLNYAAIREIFQRATDYLSPSLMNSEGLLHLHSYWSRLELHHAKDLAAARGVWESLLKTSGTMIEAWQKYVNMEIEMGHLDEARAIYRRCYCRRFAGTGSEDICHGWLRFEREYGTLDDYDRTKRKVHFLSLALLVMFLQITFKLKYVLDLLQFPISILQILDANLKTENETLTLKRKVVGELHVVLQIRRVAKKKKKKKMMMMMMMMKKFEFDFREEVSVAHYNMMCIQEEKNLKLFSRCEEVVDEKDQRFTRRCTFLRSKLGSKAKDEDLRDFFSDVGGVTGIRLLKDKFTGKSRGLAYVDFVDDKHLSAAVTKNKHILLVGRLCNLNSINGKKKRNFFSSRDEHESEWRSYVQEKAFFFLVAVKGLVHLDNKLTIGKTAFLPRTVVRNIGRSSNAQEDDASSKSNDEFRKMLLKK</sequence>
<dbReference type="PANTHER" id="PTHR17204:SF25">
    <property type="entry name" value="RRM DOMAIN-CONTAINING PROTEIN"/>
    <property type="match status" value="1"/>
</dbReference>
<keyword evidence="6" id="KW-0694">RNA-binding</keyword>
<dbReference type="SUPFAM" id="SSF48452">
    <property type="entry name" value="TPR-like"/>
    <property type="match status" value="1"/>
</dbReference>
<dbReference type="Pfam" id="PF23241">
    <property type="entry name" value="HAT_PRP39_C"/>
    <property type="match status" value="1"/>
</dbReference>
<name>A0AAP0EVH9_9MAGN</name>
<evidence type="ECO:0000256" key="4">
    <source>
        <dbReference type="ARBA" id="ARBA00023187"/>
    </source>
</evidence>
<dbReference type="GO" id="GO:0003723">
    <property type="term" value="F:RNA binding"/>
    <property type="evidence" value="ECO:0007669"/>
    <property type="project" value="UniProtKB-UniRule"/>
</dbReference>
<keyword evidence="2" id="KW-0507">mRNA processing</keyword>
<feature type="domain" description="RRM" evidence="8">
    <location>
        <begin position="755"/>
        <end position="843"/>
    </location>
</feature>
<evidence type="ECO:0000259" key="8">
    <source>
        <dbReference type="PROSITE" id="PS50102"/>
    </source>
</evidence>
<keyword evidence="4" id="KW-0508">mRNA splicing</keyword>
<evidence type="ECO:0000256" key="3">
    <source>
        <dbReference type="ARBA" id="ARBA00022737"/>
    </source>
</evidence>
<accession>A0AAP0EVH9</accession>
<dbReference type="InterPro" id="IPR035979">
    <property type="entry name" value="RBD_domain_sf"/>
</dbReference>
<evidence type="ECO:0000256" key="5">
    <source>
        <dbReference type="ARBA" id="ARBA00023242"/>
    </source>
</evidence>
<dbReference type="SMART" id="SM00386">
    <property type="entry name" value="HAT"/>
    <property type="match status" value="5"/>
</dbReference>
<dbReference type="Proteomes" id="UP001417504">
    <property type="component" value="Unassembled WGS sequence"/>
</dbReference>
<proteinExistence type="predicted"/>
<dbReference type="GO" id="GO:0005634">
    <property type="term" value="C:nucleus"/>
    <property type="evidence" value="ECO:0007669"/>
    <property type="project" value="UniProtKB-SubCell"/>
</dbReference>
<organism evidence="9 10">
    <name type="scientific">Stephania japonica</name>
    <dbReference type="NCBI Taxonomy" id="461633"/>
    <lineage>
        <taxon>Eukaryota</taxon>
        <taxon>Viridiplantae</taxon>
        <taxon>Streptophyta</taxon>
        <taxon>Embryophyta</taxon>
        <taxon>Tracheophyta</taxon>
        <taxon>Spermatophyta</taxon>
        <taxon>Magnoliopsida</taxon>
        <taxon>Ranunculales</taxon>
        <taxon>Menispermaceae</taxon>
        <taxon>Menispermoideae</taxon>
        <taxon>Cissampelideae</taxon>
        <taxon>Stephania</taxon>
    </lineage>
</organism>
<dbReference type="SMART" id="SM00360">
    <property type="entry name" value="RRM"/>
    <property type="match status" value="1"/>
</dbReference>
<evidence type="ECO:0000256" key="6">
    <source>
        <dbReference type="PROSITE-ProRule" id="PRU00176"/>
    </source>
</evidence>
<evidence type="ECO:0000256" key="2">
    <source>
        <dbReference type="ARBA" id="ARBA00022664"/>
    </source>
</evidence>
<gene>
    <name evidence="9" type="ORF">Sjap_021251</name>
</gene>
<dbReference type="InterPro" id="IPR011990">
    <property type="entry name" value="TPR-like_helical_dom_sf"/>
</dbReference>
<dbReference type="EMBL" id="JBBNAE010000009">
    <property type="protein sequence ID" value="KAK9095754.1"/>
    <property type="molecule type" value="Genomic_DNA"/>
</dbReference>
<comment type="subcellular location">
    <subcellularLocation>
        <location evidence="1">Nucleus</location>
    </subcellularLocation>
</comment>
<evidence type="ECO:0000313" key="10">
    <source>
        <dbReference type="Proteomes" id="UP001417504"/>
    </source>
</evidence>
<dbReference type="SUPFAM" id="SSF54928">
    <property type="entry name" value="RNA-binding domain, RBD"/>
    <property type="match status" value="1"/>
</dbReference>